<organism evidence="2 3">
    <name type="scientific">Dufourea novaeangliae</name>
    <name type="common">Sweat bee</name>
    <dbReference type="NCBI Taxonomy" id="178035"/>
    <lineage>
        <taxon>Eukaryota</taxon>
        <taxon>Metazoa</taxon>
        <taxon>Ecdysozoa</taxon>
        <taxon>Arthropoda</taxon>
        <taxon>Hexapoda</taxon>
        <taxon>Insecta</taxon>
        <taxon>Pterygota</taxon>
        <taxon>Neoptera</taxon>
        <taxon>Endopterygota</taxon>
        <taxon>Hymenoptera</taxon>
        <taxon>Apocrita</taxon>
        <taxon>Aculeata</taxon>
        <taxon>Apoidea</taxon>
        <taxon>Anthophila</taxon>
        <taxon>Halictidae</taxon>
        <taxon>Rophitinae</taxon>
        <taxon>Dufourea</taxon>
    </lineage>
</organism>
<dbReference type="EMBL" id="KQ434769">
    <property type="protein sequence ID" value="KZC03756.1"/>
    <property type="molecule type" value="Genomic_DNA"/>
</dbReference>
<evidence type="ECO:0000313" key="2">
    <source>
        <dbReference type="EMBL" id="KZC03756.1"/>
    </source>
</evidence>
<reference evidence="2 3" key="1">
    <citation type="submission" date="2015-07" db="EMBL/GenBank/DDBJ databases">
        <title>The genome of Dufourea novaeangliae.</title>
        <authorList>
            <person name="Pan H."/>
            <person name="Kapheim K."/>
        </authorList>
    </citation>
    <scope>NUCLEOTIDE SEQUENCE [LARGE SCALE GENOMIC DNA]</scope>
    <source>
        <strain evidence="2">0120121106</strain>
        <tissue evidence="2">Whole body</tissue>
    </source>
</reference>
<gene>
    <name evidence="2" type="ORF">WN55_04212</name>
</gene>
<dbReference type="AlphaFoldDB" id="A0A154NVR1"/>
<accession>A0A154NVR1</accession>
<feature type="coiled-coil region" evidence="1">
    <location>
        <begin position="193"/>
        <end position="238"/>
    </location>
</feature>
<evidence type="ECO:0000256" key="1">
    <source>
        <dbReference type="SAM" id="Coils"/>
    </source>
</evidence>
<keyword evidence="1" id="KW-0175">Coiled coil</keyword>
<name>A0A154NVR1_DUFNO</name>
<sequence length="314" mass="36496">MPKLNKYLVTSIIADIRECVWVANEIYSWVGDIEHLSWKFPTKTAKDINAMELVKEHNGTAGEFYILLLELAYDRDKSREDIYERTQWAVMSRLTKGIETDVGTALASMRECNLKTEATRQHHEEAIRDLRAGLTRQEKRTDALQAKNSELEDALETGSQTGTLAESKLELEKTVIRLRKEAVDTRDAYLETERRFQMLLDETRKENDSLKEEHKREVGKLQQEIEVLRMTMENQKDAEKMKNINDNNSCKAFKGKEMDPIADMSQQLITNREKIEVLTRQNERLSKTLLRLKEYRMLGQTDSVEPKNGTHSEK</sequence>
<evidence type="ECO:0000313" key="3">
    <source>
        <dbReference type="Proteomes" id="UP000076502"/>
    </source>
</evidence>
<dbReference type="OrthoDB" id="7615848at2759"/>
<feature type="coiled-coil region" evidence="1">
    <location>
        <begin position="120"/>
        <end position="154"/>
    </location>
</feature>
<dbReference type="Proteomes" id="UP000076502">
    <property type="component" value="Unassembled WGS sequence"/>
</dbReference>
<proteinExistence type="predicted"/>
<protein>
    <submittedName>
        <fullName evidence="2">Uncharacterized protein</fullName>
    </submittedName>
</protein>
<keyword evidence="3" id="KW-1185">Reference proteome</keyword>